<proteinExistence type="predicted"/>
<gene>
    <name evidence="1" type="ORF">AWM79_04920</name>
</gene>
<reference evidence="1 2" key="1">
    <citation type="submission" date="2016-01" db="EMBL/GenBank/DDBJ databases">
        <authorList>
            <person name="McClelland M."/>
            <person name="Jain A."/>
            <person name="Saraogi P."/>
            <person name="Mendelson R."/>
            <person name="Westerman R."/>
            <person name="SanMiguel P."/>
            <person name="Csonka L."/>
        </authorList>
    </citation>
    <scope>NUCLEOTIDE SEQUENCE [LARGE SCALE GENOMIC DNA]</scope>
    <source>
        <strain evidence="1 2">NCPPB 2472</strain>
    </source>
</reference>
<name>A0A0X1SXV6_PSEAA</name>
<dbReference type="KEGG" id="pagb:AWM79_04920"/>
<evidence type="ECO:0000313" key="2">
    <source>
        <dbReference type="Proteomes" id="UP000063229"/>
    </source>
</evidence>
<dbReference type="Gene3D" id="3.40.1170.40">
    <property type="entry name" value="Protein of unknown function DUF3203"/>
    <property type="match status" value="1"/>
</dbReference>
<dbReference type="InterPro" id="IPR038079">
    <property type="entry name" value="PA2021-like_sf"/>
</dbReference>
<accession>A0A0X1SXV6</accession>
<keyword evidence="2" id="KW-1185">Reference proteome</keyword>
<evidence type="ECO:0008006" key="3">
    <source>
        <dbReference type="Google" id="ProtNLM"/>
    </source>
</evidence>
<dbReference type="SUPFAM" id="SSF141447">
    <property type="entry name" value="PA2021-like"/>
    <property type="match status" value="1"/>
</dbReference>
<dbReference type="EMBL" id="CP014135">
    <property type="protein sequence ID" value="AMB84682.1"/>
    <property type="molecule type" value="Genomic_DNA"/>
</dbReference>
<protein>
    <recommendedName>
        <fullName evidence="3">DUF3203 domain-containing protein</fullName>
    </recommendedName>
</protein>
<dbReference type="Proteomes" id="UP000063229">
    <property type="component" value="Chromosome"/>
</dbReference>
<organism evidence="1 2">
    <name type="scientific">Pseudomonas agarici</name>
    <dbReference type="NCBI Taxonomy" id="46677"/>
    <lineage>
        <taxon>Bacteria</taxon>
        <taxon>Pseudomonadati</taxon>
        <taxon>Pseudomonadota</taxon>
        <taxon>Gammaproteobacteria</taxon>
        <taxon>Pseudomonadales</taxon>
        <taxon>Pseudomonadaceae</taxon>
        <taxon>Pseudomonas</taxon>
    </lineage>
</organism>
<dbReference type="AlphaFoldDB" id="A0A0X1SXV6"/>
<dbReference type="InterPro" id="IPR021564">
    <property type="entry name" value="DUF3203"/>
</dbReference>
<dbReference type="Pfam" id="PF11462">
    <property type="entry name" value="DUF3203"/>
    <property type="match status" value="1"/>
</dbReference>
<dbReference type="RefSeq" id="WP_017131215.1">
    <property type="nucleotide sequence ID" value="NZ_CP014135.1"/>
</dbReference>
<sequence length="79" mass="8529">MPIKIDRSNQTCTLEEHDTCVHGLAKNVRITTDDAKSMSRAELNGKAIWITEAEADALTGAGAVDGRHHVKVTSNQSVI</sequence>
<evidence type="ECO:0000313" key="1">
    <source>
        <dbReference type="EMBL" id="AMB84682.1"/>
    </source>
</evidence>
<dbReference type="OrthoDB" id="6976746at2"/>